<dbReference type="InterPro" id="IPR021903">
    <property type="entry name" value="DUF3515"/>
</dbReference>
<reference evidence="1" key="1">
    <citation type="submission" date="2020-05" db="EMBL/GenBank/DDBJ databases">
        <authorList>
            <person name="Chiriac C."/>
            <person name="Salcher M."/>
            <person name="Ghai R."/>
            <person name="Kavagutti S V."/>
        </authorList>
    </citation>
    <scope>NUCLEOTIDE SEQUENCE</scope>
</reference>
<dbReference type="EMBL" id="CAEZTF010000001">
    <property type="protein sequence ID" value="CAB4552904.1"/>
    <property type="molecule type" value="Genomic_DNA"/>
</dbReference>
<accession>A0A6J6CP32</accession>
<organism evidence="1">
    <name type="scientific">freshwater metagenome</name>
    <dbReference type="NCBI Taxonomy" id="449393"/>
    <lineage>
        <taxon>unclassified sequences</taxon>
        <taxon>metagenomes</taxon>
        <taxon>ecological metagenomes</taxon>
    </lineage>
</organism>
<dbReference type="Pfam" id="PF12028">
    <property type="entry name" value="DUF3515"/>
    <property type="match status" value="1"/>
</dbReference>
<name>A0A6J6CP32_9ZZZZ</name>
<protein>
    <submittedName>
        <fullName evidence="1">Unannotated protein</fullName>
    </submittedName>
</protein>
<evidence type="ECO:0000313" key="1">
    <source>
        <dbReference type="EMBL" id="CAB4552904.1"/>
    </source>
</evidence>
<proteinExistence type="predicted"/>
<gene>
    <name evidence="1" type="ORF">UFOPK1618_00017</name>
</gene>
<dbReference type="PROSITE" id="PS51257">
    <property type="entry name" value="PROKAR_LIPOPROTEIN"/>
    <property type="match status" value="1"/>
</dbReference>
<dbReference type="AlphaFoldDB" id="A0A6J6CP32"/>
<sequence length="151" mass="15522">MKIFKSAKILAAAAALAFSLSACAPTVNLEVAPLANDPACAEVIVRLPDVVAEQNKRASNAQSTAAWGNPAAVILRCGLEPIAASTLTCVTAGDIDWLVDDSAAPSYRFITFGRSPATEVIVDSSVVAGVTALEELSGAVQNIEATKYCLG</sequence>